<proteinExistence type="predicted"/>
<accession>X1BSE5</accession>
<dbReference type="Pfam" id="PF02272">
    <property type="entry name" value="DHHA1"/>
    <property type="match status" value="1"/>
</dbReference>
<comment type="caution">
    <text evidence="2">The sequence shown here is derived from an EMBL/GenBank/DDBJ whole genome shotgun (WGS) entry which is preliminary data.</text>
</comment>
<feature type="domain" description="DHHA1" evidence="1">
    <location>
        <begin position="185"/>
        <end position="266"/>
    </location>
</feature>
<organism evidence="2">
    <name type="scientific">marine sediment metagenome</name>
    <dbReference type="NCBI Taxonomy" id="412755"/>
    <lineage>
        <taxon>unclassified sequences</taxon>
        <taxon>metagenomes</taxon>
        <taxon>ecological metagenomes</taxon>
    </lineage>
</organism>
<evidence type="ECO:0000313" key="2">
    <source>
        <dbReference type="EMBL" id="GAG98659.1"/>
    </source>
</evidence>
<feature type="non-terminal residue" evidence="2">
    <location>
        <position position="1"/>
    </location>
</feature>
<dbReference type="GO" id="GO:0003676">
    <property type="term" value="F:nucleic acid binding"/>
    <property type="evidence" value="ECO:0007669"/>
    <property type="project" value="InterPro"/>
</dbReference>
<dbReference type="InterPro" id="IPR038763">
    <property type="entry name" value="DHH_sf"/>
</dbReference>
<dbReference type="Gene3D" id="3.90.1640.10">
    <property type="entry name" value="inorganic pyrophosphatase (n-terminal core)"/>
    <property type="match status" value="1"/>
</dbReference>
<protein>
    <recommendedName>
        <fullName evidence="1">DHHA1 domain-containing protein</fullName>
    </recommendedName>
</protein>
<dbReference type="PANTHER" id="PTHR47618">
    <property type="entry name" value="BIFUNCTIONAL OLIGORIBONUCLEASE AND PAP PHOSPHATASE NRNA"/>
    <property type="match status" value="1"/>
</dbReference>
<dbReference type="AlphaFoldDB" id="X1BSE5"/>
<dbReference type="PANTHER" id="PTHR47618:SF1">
    <property type="entry name" value="BIFUNCTIONAL OLIGORIBONUCLEASE AND PAP PHOSPHATASE NRNA"/>
    <property type="match status" value="1"/>
</dbReference>
<name>X1BSE5_9ZZZZ</name>
<dbReference type="EMBL" id="BART01029226">
    <property type="protein sequence ID" value="GAG98659.1"/>
    <property type="molecule type" value="Genomic_DNA"/>
</dbReference>
<evidence type="ECO:0000259" key="1">
    <source>
        <dbReference type="Pfam" id="PF02272"/>
    </source>
</evidence>
<gene>
    <name evidence="2" type="ORF">S01H4_51341</name>
</gene>
<dbReference type="InterPro" id="IPR051319">
    <property type="entry name" value="Oligoribo/pAp-PDE_c-di-AMP_PDE"/>
</dbReference>
<dbReference type="SUPFAM" id="SSF64182">
    <property type="entry name" value="DHH phosphoesterases"/>
    <property type="match status" value="1"/>
</dbReference>
<dbReference type="InterPro" id="IPR003156">
    <property type="entry name" value="DHHA1_dom"/>
</dbReference>
<reference evidence="2" key="1">
    <citation type="journal article" date="2014" name="Front. Microbiol.">
        <title>High frequency of phylogenetically diverse reductive dehalogenase-homologous genes in deep subseafloor sedimentary metagenomes.</title>
        <authorList>
            <person name="Kawai M."/>
            <person name="Futagami T."/>
            <person name="Toyoda A."/>
            <person name="Takaki Y."/>
            <person name="Nishi S."/>
            <person name="Hori S."/>
            <person name="Arai W."/>
            <person name="Tsubouchi T."/>
            <person name="Morono Y."/>
            <person name="Uchiyama I."/>
            <person name="Ito T."/>
            <person name="Fujiyama A."/>
            <person name="Inagaki F."/>
            <person name="Takami H."/>
        </authorList>
    </citation>
    <scope>NUCLEOTIDE SEQUENCE</scope>
    <source>
        <strain evidence="2">Expedition CK06-06</strain>
    </source>
</reference>
<feature type="non-terminal residue" evidence="2">
    <location>
        <position position="269"/>
    </location>
</feature>
<sequence length="269" mass="28748">SGVALKRYAKAFGIDADIIYDGSIGHQQNRALVNLLDLNLLRAEDVKLNNYTAFALVDVATHANCALPKDILPTIVIDHHPVPSSEVHARYQDITIVGSTSTLLTNYLRYAAVEIDGATAAALVIGTLTDTMNFTRGTTPTDFDAFEHLMKLADVELLGKLQSPAISPEALDVLARAIKGSKLNGGYLITNVGEVDDRDTLPQAADFLLKREGVQTVLVYGIWNNSVCASARTNDIAIHLGQALRQAFGEIGSAGGHARMAGAMIPLKA</sequence>